<evidence type="ECO:0000256" key="1">
    <source>
        <dbReference type="ARBA" id="ARBA00006432"/>
    </source>
</evidence>
<accession>A0ABQ5VD33</accession>
<feature type="binding site" evidence="6">
    <location>
        <begin position="189"/>
        <end position="192"/>
    </location>
    <ligand>
        <name>CoA</name>
        <dbReference type="ChEBI" id="CHEBI:57287"/>
    </ligand>
</feature>
<feature type="domain" description="AMP-dependent synthetase/ligase" evidence="7">
    <location>
        <begin position="81"/>
        <end position="469"/>
    </location>
</feature>
<dbReference type="HAMAP" id="MF_01123">
    <property type="entry name" value="Ac_CoA_synth"/>
    <property type="match status" value="1"/>
</dbReference>
<dbReference type="Pfam" id="PF00501">
    <property type="entry name" value="AMP-binding"/>
    <property type="match status" value="1"/>
</dbReference>
<protein>
    <recommendedName>
        <fullName evidence="6">Acetyl-coenzyme A synthetase</fullName>
        <shortName evidence="6">AcCoA synthetase</shortName>
        <shortName evidence="6">Acs</shortName>
        <ecNumber evidence="6">6.2.1.1</ecNumber>
    </recommendedName>
    <alternativeName>
        <fullName evidence="6">Acetate--CoA ligase</fullName>
    </alternativeName>
    <alternativeName>
        <fullName evidence="6">Acyl-activating enzyme</fullName>
    </alternativeName>
</protein>
<comment type="catalytic activity">
    <reaction evidence="6">
        <text>acetate + ATP + CoA = acetyl-CoA + AMP + diphosphate</text>
        <dbReference type="Rhea" id="RHEA:23176"/>
        <dbReference type="ChEBI" id="CHEBI:30089"/>
        <dbReference type="ChEBI" id="CHEBI:30616"/>
        <dbReference type="ChEBI" id="CHEBI:33019"/>
        <dbReference type="ChEBI" id="CHEBI:57287"/>
        <dbReference type="ChEBI" id="CHEBI:57288"/>
        <dbReference type="ChEBI" id="CHEBI:456215"/>
        <dbReference type="EC" id="6.2.1.1"/>
    </reaction>
</comment>
<feature type="binding site" evidence="6">
    <location>
        <position position="526"/>
    </location>
    <ligand>
        <name>ATP</name>
        <dbReference type="ChEBI" id="CHEBI:30616"/>
    </ligand>
</feature>
<feature type="binding site" evidence="6">
    <location>
        <position position="539"/>
    </location>
    <ligand>
        <name>Mg(2+)</name>
        <dbReference type="ChEBI" id="CHEBI:18420"/>
    </ligand>
</feature>
<dbReference type="SUPFAM" id="SSF56801">
    <property type="entry name" value="Acetyl-CoA synthetase-like"/>
    <property type="match status" value="1"/>
</dbReference>
<evidence type="ECO:0000256" key="4">
    <source>
        <dbReference type="ARBA" id="ARBA00022840"/>
    </source>
</evidence>
<comment type="caution">
    <text evidence="10">The sequence shown here is derived from an EMBL/GenBank/DDBJ whole genome shotgun (WGS) entry which is preliminary data.</text>
</comment>
<dbReference type="PANTHER" id="PTHR24095:SF14">
    <property type="entry name" value="ACETYL-COENZYME A SYNTHETASE 1"/>
    <property type="match status" value="1"/>
</dbReference>
<dbReference type="CDD" id="cd05966">
    <property type="entry name" value="ACS"/>
    <property type="match status" value="1"/>
</dbReference>
<dbReference type="InterPro" id="IPR025110">
    <property type="entry name" value="AMP-bd_C"/>
</dbReference>
<dbReference type="PROSITE" id="PS00455">
    <property type="entry name" value="AMP_BINDING"/>
    <property type="match status" value="1"/>
</dbReference>
<dbReference type="InterPro" id="IPR011904">
    <property type="entry name" value="Ac_CoA_lig"/>
</dbReference>
<feature type="binding site" evidence="6">
    <location>
        <position position="542"/>
    </location>
    <ligand>
        <name>Mg(2+)</name>
        <dbReference type="ChEBI" id="CHEBI:18420"/>
    </ligand>
</feature>
<feature type="binding site" evidence="6">
    <location>
        <position position="500"/>
    </location>
    <ligand>
        <name>ATP</name>
        <dbReference type="ChEBI" id="CHEBI:30616"/>
    </ligand>
</feature>
<feature type="domain" description="AMP-binding enzyme C-terminal" evidence="8">
    <location>
        <begin position="531"/>
        <end position="609"/>
    </location>
</feature>
<dbReference type="RefSeq" id="WP_284392024.1">
    <property type="nucleotide sequence ID" value="NZ_BSNK01000002.1"/>
</dbReference>
<sequence length="648" mass="70598">MTDRQYPIPSDFASVSNLKPSDYRTLYERSVTDREGFFRDQGARVHWMTAPSHVGDWSFESPVKIEWYKDGVLNVTESCLDRHLETRGDKVAILFEGDEPGNSRKLTYRELHGEVCRFANVLKARGATKGDRITLYMPMIPEAAVAMLACARIGAVHSVVFGGFSPEALAGRIVDCDSHILITADEGVRGGRTVPLKVNADAACQIAAKAGVSVDTQLVVRRTGGDVSWDADRDVWLHEAVASVSGDCSPEPMSAEDPLFILYTSGSTGQPKGVLHTCGGYLVWAAMTHDYVFDLKEDDVYWCSADVGWVTGHTYIVYGPLANGATTVMFEGIPTYPDASRFWQVCDDHQVTLFYTAPTAIRALMREGDGPVQKTSRSSLRLLGTVGEPINPEAWEWYFHTVGEGRCPIIDTWWQTETGGAMIVPLPGTTPMKPGAGTFPMFGVEPALVDADGNTLSGATEGNLILKTSWPGQMRTVYGDHERFEQTYFSTYPGSYFTGDGARRDEDGMYWITGRVDDVINVSGHRMGTAEVESALGSHPSVAESAVVGYPHNIKGQGIYAYVTTTAGTEETDALKAELVKHVRTEIGPIASPDLIQFSSGLPKTRSGKIMRRILRKIAANDYGNLGDTSTLADPSVVDALIDGRMSG</sequence>
<comment type="PTM">
    <text evidence="6">Acetylated. Deacetylation by the SIR2-homolog deacetylase activates the enzyme.</text>
</comment>
<gene>
    <name evidence="6 10" type="primary">acsA</name>
    <name evidence="10" type="ORF">GCM10007853_28610</name>
</gene>
<comment type="caution">
    <text evidence="6">Lacks conserved residue(s) required for the propagation of feature annotation.</text>
</comment>
<dbReference type="InterPro" id="IPR045851">
    <property type="entry name" value="AMP-bd_C_sf"/>
</dbReference>
<evidence type="ECO:0000259" key="7">
    <source>
        <dbReference type="Pfam" id="PF00501"/>
    </source>
</evidence>
<evidence type="ECO:0000256" key="5">
    <source>
        <dbReference type="ARBA" id="ARBA00022990"/>
    </source>
</evidence>
<dbReference type="Gene3D" id="3.30.300.30">
    <property type="match status" value="1"/>
</dbReference>
<dbReference type="InterPro" id="IPR020845">
    <property type="entry name" value="AMP-binding_CS"/>
</dbReference>
<evidence type="ECO:0000259" key="9">
    <source>
        <dbReference type="Pfam" id="PF16177"/>
    </source>
</evidence>
<dbReference type="InterPro" id="IPR032387">
    <property type="entry name" value="ACAS_N"/>
</dbReference>
<comment type="similarity">
    <text evidence="1 6">Belongs to the ATP-dependent AMP-binding enzyme family.</text>
</comment>
<reference evidence="10" key="2">
    <citation type="submission" date="2023-01" db="EMBL/GenBank/DDBJ databases">
        <title>Draft genome sequence of Algimonas ampicilliniresistens strain NBRC 108219.</title>
        <authorList>
            <person name="Sun Q."/>
            <person name="Mori K."/>
        </authorList>
    </citation>
    <scope>NUCLEOTIDE SEQUENCE</scope>
    <source>
        <strain evidence="10">NBRC 108219</strain>
    </source>
</reference>
<keyword evidence="3 6" id="KW-0547">Nucleotide-binding</keyword>
<name>A0ABQ5VD33_9PROT</name>
<keyword evidence="6" id="KW-0479">Metal-binding</keyword>
<evidence type="ECO:0000313" key="10">
    <source>
        <dbReference type="EMBL" id="GLQ24987.1"/>
    </source>
</evidence>
<dbReference type="Gene3D" id="3.40.50.12780">
    <property type="entry name" value="N-terminal domain of ligase-like"/>
    <property type="match status" value="1"/>
</dbReference>
<feature type="domain" description="Acetyl-coenzyme A synthetase N-terminal" evidence="9">
    <location>
        <begin position="23"/>
        <end position="79"/>
    </location>
</feature>
<feature type="binding site" evidence="6">
    <location>
        <position position="311"/>
    </location>
    <ligand>
        <name>CoA</name>
        <dbReference type="ChEBI" id="CHEBI:57287"/>
    </ligand>
</feature>
<organism evidence="10 11">
    <name type="scientific">Algimonas ampicilliniresistens</name>
    <dbReference type="NCBI Taxonomy" id="1298735"/>
    <lineage>
        <taxon>Bacteria</taxon>
        <taxon>Pseudomonadati</taxon>
        <taxon>Pseudomonadota</taxon>
        <taxon>Alphaproteobacteria</taxon>
        <taxon>Maricaulales</taxon>
        <taxon>Robiginitomaculaceae</taxon>
        <taxon>Algimonas</taxon>
    </lineage>
</organism>
<feature type="binding site" evidence="6">
    <location>
        <begin position="387"/>
        <end position="389"/>
    </location>
    <ligand>
        <name>ATP</name>
        <dbReference type="ChEBI" id="CHEBI:30616"/>
    </ligand>
</feature>
<proteinExistence type="inferred from homology"/>
<keyword evidence="4 6" id="KW-0067">ATP-binding</keyword>
<dbReference type="Proteomes" id="UP001161391">
    <property type="component" value="Unassembled WGS sequence"/>
</dbReference>
<dbReference type="NCBIfam" id="TIGR02188">
    <property type="entry name" value="Ac_CoA_lig_AcsA"/>
    <property type="match status" value="1"/>
</dbReference>
<keyword evidence="6" id="KW-0460">Magnesium</keyword>
<feature type="binding site" evidence="6">
    <location>
        <position position="584"/>
    </location>
    <ligand>
        <name>CoA</name>
        <dbReference type="ChEBI" id="CHEBI:57287"/>
    </ligand>
</feature>
<dbReference type="Pfam" id="PF13193">
    <property type="entry name" value="AMP-binding_C"/>
    <property type="match status" value="1"/>
</dbReference>
<evidence type="ECO:0000256" key="2">
    <source>
        <dbReference type="ARBA" id="ARBA00022598"/>
    </source>
</evidence>
<dbReference type="InterPro" id="IPR042099">
    <property type="entry name" value="ANL_N_sf"/>
</dbReference>
<comment type="cofactor">
    <cofactor evidence="6">
        <name>Mg(2+)</name>
        <dbReference type="ChEBI" id="CHEBI:18420"/>
    </cofactor>
</comment>
<evidence type="ECO:0000313" key="11">
    <source>
        <dbReference type="Proteomes" id="UP001161391"/>
    </source>
</evidence>
<dbReference type="InterPro" id="IPR000873">
    <property type="entry name" value="AMP-dep_synth/lig_dom"/>
</dbReference>
<dbReference type="PANTHER" id="PTHR24095">
    <property type="entry name" value="ACETYL-COENZYME A SYNTHETASE"/>
    <property type="match status" value="1"/>
</dbReference>
<dbReference type="Pfam" id="PF16177">
    <property type="entry name" value="ACAS_N"/>
    <property type="match status" value="1"/>
</dbReference>
<dbReference type="EC" id="6.2.1.1" evidence="6"/>
<feature type="modified residue" description="N6-acetyllysine" evidence="6">
    <location>
        <position position="609"/>
    </location>
</feature>
<keyword evidence="5 6" id="KW-0007">Acetylation</keyword>
<evidence type="ECO:0000259" key="8">
    <source>
        <dbReference type="Pfam" id="PF13193"/>
    </source>
</evidence>
<dbReference type="NCBIfam" id="NF001208">
    <property type="entry name" value="PRK00174.1"/>
    <property type="match status" value="1"/>
</dbReference>
<feature type="binding site" evidence="6">
    <location>
        <position position="523"/>
    </location>
    <ligand>
        <name>CoA</name>
        <dbReference type="ChEBI" id="CHEBI:57287"/>
    </ligand>
</feature>
<evidence type="ECO:0000256" key="3">
    <source>
        <dbReference type="ARBA" id="ARBA00022741"/>
    </source>
</evidence>
<dbReference type="EMBL" id="BSNK01000002">
    <property type="protein sequence ID" value="GLQ24987.1"/>
    <property type="molecule type" value="Genomic_DNA"/>
</dbReference>
<evidence type="ECO:0000256" key="6">
    <source>
        <dbReference type="HAMAP-Rule" id="MF_01123"/>
    </source>
</evidence>
<keyword evidence="2 6" id="KW-0436">Ligase</keyword>
<feature type="binding site" evidence="6">
    <location>
        <position position="515"/>
    </location>
    <ligand>
        <name>ATP</name>
        <dbReference type="ChEBI" id="CHEBI:30616"/>
    </ligand>
</feature>
<comment type="function">
    <text evidence="6">Catalyzes the conversion of acetate into acetyl-CoA (AcCoA), an essential intermediate at the junction of anabolic and catabolic pathways. AcsA undergoes a two-step reaction. In the first half reaction, AcsA combines acetate with ATP to form acetyl-adenylate (AcAMP) intermediate. In the second half reaction, it can then transfer the acetyl group from AcAMP to the sulfhydryl group of CoA, forming the product AcCoA.</text>
</comment>
<reference evidence="10" key="1">
    <citation type="journal article" date="2014" name="Int. J. Syst. Evol. Microbiol.">
        <title>Complete genome of a new Firmicutes species belonging to the dominant human colonic microbiota ('Ruminococcus bicirculans') reveals two chromosomes and a selective capacity to utilize plant glucans.</title>
        <authorList>
            <consortium name="NISC Comparative Sequencing Program"/>
            <person name="Wegmann U."/>
            <person name="Louis P."/>
            <person name="Goesmann A."/>
            <person name="Henrissat B."/>
            <person name="Duncan S.H."/>
            <person name="Flint H.J."/>
        </authorList>
    </citation>
    <scope>NUCLEOTIDE SEQUENCE</scope>
    <source>
        <strain evidence="10">NBRC 108219</strain>
    </source>
</reference>
<feature type="binding site" evidence="6">
    <location>
        <begin position="411"/>
        <end position="416"/>
    </location>
    <ligand>
        <name>ATP</name>
        <dbReference type="ChEBI" id="CHEBI:30616"/>
    </ligand>
</feature>
<keyword evidence="11" id="KW-1185">Reference proteome</keyword>